<dbReference type="EMBL" id="AP028679">
    <property type="protein sequence ID" value="BEQ14179.1"/>
    <property type="molecule type" value="Genomic_DNA"/>
</dbReference>
<organism evidence="2 3">
    <name type="scientific">Desulfoferula mesophila</name>
    <dbReference type="NCBI Taxonomy" id="3058419"/>
    <lineage>
        <taxon>Bacteria</taxon>
        <taxon>Pseudomonadati</taxon>
        <taxon>Thermodesulfobacteriota</taxon>
        <taxon>Desulfarculia</taxon>
        <taxon>Desulfarculales</taxon>
        <taxon>Desulfarculaceae</taxon>
        <taxon>Desulfoferula</taxon>
    </lineage>
</organism>
<evidence type="ECO:0000313" key="2">
    <source>
        <dbReference type="EMBL" id="BEQ14179.1"/>
    </source>
</evidence>
<accession>A0AAU9EHY1</accession>
<evidence type="ECO:0000313" key="1">
    <source>
        <dbReference type="EMBL" id="BEQ13865.1"/>
    </source>
</evidence>
<dbReference type="KEGG" id="dmp:FAK_12450"/>
<reference evidence="2" key="1">
    <citation type="journal article" date="2023" name="Arch. Microbiol.">
        <title>Desulfoferula mesophilus gen. nov. sp. nov., a mesophilic sulfate-reducing bacterium isolated from a brackish lake sediment.</title>
        <authorList>
            <person name="Watanabe T."/>
            <person name="Yabe T."/>
            <person name="Tsuji J.M."/>
            <person name="Fukui M."/>
        </authorList>
    </citation>
    <scope>NUCLEOTIDE SEQUENCE</scope>
    <source>
        <strain evidence="2">12FAK</strain>
    </source>
</reference>
<dbReference type="EMBL" id="AP028679">
    <property type="protein sequence ID" value="BEQ13865.1"/>
    <property type="molecule type" value="Genomic_DNA"/>
</dbReference>
<keyword evidence="3" id="KW-1185">Reference proteome</keyword>
<gene>
    <name evidence="1" type="ORF">FAK_09310</name>
    <name evidence="2" type="ORF">FAK_12450</name>
</gene>
<name>A0AAU9EHY1_9BACT</name>
<evidence type="ECO:0000313" key="3">
    <source>
        <dbReference type="Proteomes" id="UP001366166"/>
    </source>
</evidence>
<dbReference type="Proteomes" id="UP001366166">
    <property type="component" value="Chromosome"/>
</dbReference>
<proteinExistence type="predicted"/>
<reference evidence="2" key="3">
    <citation type="submission" date="2023-07" db="EMBL/GenBank/DDBJ databases">
        <authorList>
            <person name="Watanabe T."/>
            <person name="Tsuji J.M."/>
        </authorList>
    </citation>
    <scope>NUCLEOTIDE SEQUENCE</scope>
    <source>
        <strain evidence="2">12FAK</strain>
    </source>
</reference>
<dbReference type="AlphaFoldDB" id="A0AAU9EHY1"/>
<dbReference type="KEGG" id="dmp:FAK_09310"/>
<evidence type="ECO:0008006" key="4">
    <source>
        <dbReference type="Google" id="ProtNLM"/>
    </source>
</evidence>
<dbReference type="RefSeq" id="WP_338605605.1">
    <property type="nucleotide sequence ID" value="NZ_AP028679.1"/>
</dbReference>
<reference evidence="3" key="2">
    <citation type="journal article" date="2023" name="Arch. Microbiol.">
        <title>Desulfoferula mesophilus gen. nov. sp. nov., a mesophilic sulfate-reducing bacterium isolated from a brackish lake sediment.</title>
        <authorList>
            <person name="Watanabe T."/>
            <person name="Yabe T."/>
            <person name="Tsuji J.M."/>
            <person name="Fukui M."/>
        </authorList>
    </citation>
    <scope>NUCLEOTIDE SEQUENCE [LARGE SCALE GENOMIC DNA]</scope>
    <source>
        <strain evidence="3">12FAK</strain>
    </source>
</reference>
<protein>
    <recommendedName>
        <fullName evidence="4">Response regulatory domain-containing protein</fullName>
    </recommendedName>
</protein>
<sequence>MARILLVAGFEWARAFHAYQLSDGEHLVKSIGFTPRLAEEITSFRPEVIVADLSGEHDPADLLWRTVTTLPEPRLPVVFSTNANYWGAVYVSQDGNYEMKVPLPDALPEVVENVLYRQGLDNSSGAASSQTRMEH</sequence>